<evidence type="ECO:0000313" key="10">
    <source>
        <dbReference type="Proteomes" id="UP000184114"/>
    </source>
</evidence>
<feature type="transmembrane region" description="Helical" evidence="7">
    <location>
        <begin position="198"/>
        <end position="216"/>
    </location>
</feature>
<evidence type="ECO:0000256" key="7">
    <source>
        <dbReference type="SAM" id="Phobius"/>
    </source>
</evidence>
<dbReference type="GO" id="GO:0005886">
    <property type="term" value="C:plasma membrane"/>
    <property type="evidence" value="ECO:0007669"/>
    <property type="project" value="UniProtKB-SubCell"/>
</dbReference>
<evidence type="ECO:0000256" key="2">
    <source>
        <dbReference type="ARBA" id="ARBA00006386"/>
    </source>
</evidence>
<organism evidence="9 10">
    <name type="scientific">Tissierella praeacuta DSM 18095</name>
    <dbReference type="NCBI Taxonomy" id="1123404"/>
    <lineage>
        <taxon>Bacteria</taxon>
        <taxon>Bacillati</taxon>
        <taxon>Bacillota</taxon>
        <taxon>Tissierellia</taxon>
        <taxon>Tissierellales</taxon>
        <taxon>Tissierellaceae</taxon>
        <taxon>Tissierella</taxon>
    </lineage>
</organism>
<feature type="transmembrane region" description="Helical" evidence="7">
    <location>
        <begin position="267"/>
        <end position="293"/>
    </location>
</feature>
<dbReference type="PANTHER" id="PTHR34184">
    <property type="entry name" value="UPF0718 PROTEIN YCGR"/>
    <property type="match status" value="1"/>
</dbReference>
<evidence type="ECO:0000259" key="8">
    <source>
        <dbReference type="Pfam" id="PF02492"/>
    </source>
</evidence>
<dbReference type="RefSeq" id="WP_072977086.1">
    <property type="nucleotide sequence ID" value="NZ_FQTY01000017.1"/>
</dbReference>
<dbReference type="AlphaFoldDB" id="A0A1M4YI08"/>
<dbReference type="InterPro" id="IPR027417">
    <property type="entry name" value="P-loop_NTPase"/>
</dbReference>
<feature type="transmembrane region" description="Helical" evidence="7">
    <location>
        <begin position="434"/>
        <end position="452"/>
    </location>
</feature>
<feature type="domain" description="CobW/HypB/UreG nucleotide-binding" evidence="8">
    <location>
        <begin position="4"/>
        <end position="173"/>
    </location>
</feature>
<evidence type="ECO:0000256" key="4">
    <source>
        <dbReference type="ARBA" id="ARBA00022692"/>
    </source>
</evidence>
<feature type="transmembrane region" description="Helical" evidence="7">
    <location>
        <begin position="464"/>
        <end position="483"/>
    </location>
</feature>
<proteinExistence type="inferred from homology"/>
<feature type="transmembrane region" description="Helical" evidence="7">
    <location>
        <begin position="402"/>
        <end position="422"/>
    </location>
</feature>
<dbReference type="EMBL" id="FQTY01000017">
    <property type="protein sequence ID" value="SHF05086.1"/>
    <property type="molecule type" value="Genomic_DNA"/>
</dbReference>
<dbReference type="InterPro" id="IPR003495">
    <property type="entry name" value="CobW/HypB/UreG_nucleotide-bd"/>
</dbReference>
<dbReference type="SUPFAM" id="SSF52540">
    <property type="entry name" value="P-loop containing nucleoside triphosphate hydrolases"/>
    <property type="match status" value="1"/>
</dbReference>
<gene>
    <name evidence="9" type="ORF">SAMN02745784_02642</name>
</gene>
<dbReference type="GeneID" id="90995327"/>
<evidence type="ECO:0000256" key="3">
    <source>
        <dbReference type="ARBA" id="ARBA00022475"/>
    </source>
</evidence>
<dbReference type="InterPro" id="IPR005524">
    <property type="entry name" value="DUF318"/>
</dbReference>
<dbReference type="InterPro" id="IPR052923">
    <property type="entry name" value="UPF0718"/>
</dbReference>
<dbReference type="PANTHER" id="PTHR34184:SF4">
    <property type="entry name" value="UPF0718 PROTEIN YCGR"/>
    <property type="match status" value="1"/>
</dbReference>
<protein>
    <recommendedName>
        <fullName evidence="8">CobW/HypB/UreG nucleotide-binding domain-containing protein</fullName>
    </recommendedName>
</protein>
<keyword evidence="10" id="KW-1185">Reference proteome</keyword>
<feature type="transmembrane region" description="Helical" evidence="7">
    <location>
        <begin position="334"/>
        <end position="356"/>
    </location>
</feature>
<feature type="transmembrane region" description="Helical" evidence="7">
    <location>
        <begin position="228"/>
        <end position="255"/>
    </location>
</feature>
<dbReference type="Pfam" id="PF03773">
    <property type="entry name" value="ArsP_1"/>
    <property type="match status" value="1"/>
</dbReference>
<sequence length="524" mass="58577">MTIPAYVITGFLDAGKTMFLNNLLNRYDWHHSKILVIQFEIGEEDFHSRYNNCDSIVFPKKLLEQQPKYIIDQIHSRIQSYEFDEIWIEWNGVAPFSQLQSLLLHSSLHRLCKIERVIHIADAVQIESLLGRTGNPLPEQILNSDFVVVRNVHSKNAFRRVQRLMNGINSDADIYKMSEYKKIYNELSSKKSQPIEEFLLMLILVVGLSFSGRLVLELFQIPINTIINVFLGVILQAIPFLLIGVLLSTLIQVFIPKEAVEQRFPKSFGMGMLVAILGGFCLPVCDCASIPIFRSLVKKGVPIPVAVTFMTATPVINPVVILSTYYAFNGNLSIVIGRICFGVIGAILIGIIFAVWTPKGNILNDGSLGRFMCNCGCYEETELVTNFMGKVNLFLRHSQAEFFSVGKYLIIGTFISSIFQTIGTEIFTAAQSGASLAISIIIMMVMAFLLSLCSSSDAIVARSFAKQFPMGAIMGFLVFGPMMDIKNVMMLSSGFSNRFIGKLLFVTFIVCFAIIFLFFGLGEI</sequence>
<dbReference type="STRING" id="1123404.SAMN02745784_02642"/>
<evidence type="ECO:0000313" key="9">
    <source>
        <dbReference type="EMBL" id="SHF05086.1"/>
    </source>
</evidence>
<keyword evidence="4 7" id="KW-0812">Transmembrane</keyword>
<reference evidence="10" key="1">
    <citation type="submission" date="2016-11" db="EMBL/GenBank/DDBJ databases">
        <authorList>
            <person name="Varghese N."/>
            <person name="Submissions S."/>
        </authorList>
    </citation>
    <scope>NUCLEOTIDE SEQUENCE [LARGE SCALE GENOMIC DNA]</scope>
    <source>
        <strain evidence="10">DSM 18095</strain>
    </source>
</reference>
<feature type="transmembrane region" description="Helical" evidence="7">
    <location>
        <begin position="305"/>
        <end position="328"/>
    </location>
</feature>
<evidence type="ECO:0000256" key="1">
    <source>
        <dbReference type="ARBA" id="ARBA00004651"/>
    </source>
</evidence>
<name>A0A1M4YI08_9FIRM</name>
<dbReference type="Gene3D" id="3.40.50.300">
    <property type="entry name" value="P-loop containing nucleotide triphosphate hydrolases"/>
    <property type="match status" value="1"/>
</dbReference>
<keyword evidence="3" id="KW-1003">Cell membrane</keyword>
<feature type="transmembrane region" description="Helical" evidence="7">
    <location>
        <begin position="503"/>
        <end position="521"/>
    </location>
</feature>
<comment type="subcellular location">
    <subcellularLocation>
        <location evidence="1">Cell membrane</location>
        <topology evidence="1">Multi-pass membrane protein</topology>
    </subcellularLocation>
</comment>
<evidence type="ECO:0000256" key="5">
    <source>
        <dbReference type="ARBA" id="ARBA00022989"/>
    </source>
</evidence>
<dbReference type="Pfam" id="PF02492">
    <property type="entry name" value="cobW"/>
    <property type="match status" value="1"/>
</dbReference>
<keyword evidence="6 7" id="KW-0472">Membrane</keyword>
<accession>A0A1M4YI08</accession>
<comment type="similarity">
    <text evidence="2">Belongs to the UPF0718 family.</text>
</comment>
<keyword evidence="5 7" id="KW-1133">Transmembrane helix</keyword>
<dbReference type="Proteomes" id="UP000184114">
    <property type="component" value="Unassembled WGS sequence"/>
</dbReference>
<evidence type="ECO:0000256" key="6">
    <source>
        <dbReference type="ARBA" id="ARBA00023136"/>
    </source>
</evidence>